<dbReference type="OrthoDB" id="74460at2759"/>
<gene>
    <name evidence="1" type="ORF">ANCDUO_01659</name>
</gene>
<accession>A0A0C2H8P0</accession>
<dbReference type="SUPFAM" id="SSF55486">
    <property type="entry name" value="Metalloproteases ('zincins'), catalytic domain"/>
    <property type="match status" value="1"/>
</dbReference>
<dbReference type="EMBL" id="KN726492">
    <property type="protein sequence ID" value="KIH68009.1"/>
    <property type="molecule type" value="Genomic_DNA"/>
</dbReference>
<name>A0A0C2H8P0_9BILA</name>
<sequence>MLKRYGVKSLNLRELNVVEQVTVHRDVLDLVHLLKQIRQKSGYHVCFLRGYRDTVPSFENGIAVVPLPDFRGHHYEEILSQNNPDDMSSLGFAAGAALHEIGHLLGAFHSSHGIMNERPNAIRILRNRMSGQIEGLPDCFFDNYSLCLFAHGPFFNEPMDRSTYSPVLFKTSDKEVYLKCKDGILIVVIVKE</sequence>
<organism evidence="1 2">
    <name type="scientific">Ancylostoma duodenale</name>
    <dbReference type="NCBI Taxonomy" id="51022"/>
    <lineage>
        <taxon>Eukaryota</taxon>
        <taxon>Metazoa</taxon>
        <taxon>Ecdysozoa</taxon>
        <taxon>Nematoda</taxon>
        <taxon>Chromadorea</taxon>
        <taxon>Rhabditida</taxon>
        <taxon>Rhabditina</taxon>
        <taxon>Rhabditomorpha</taxon>
        <taxon>Strongyloidea</taxon>
        <taxon>Ancylostomatidae</taxon>
        <taxon>Ancylostomatinae</taxon>
        <taxon>Ancylostoma</taxon>
    </lineage>
</organism>
<reference evidence="1 2" key="1">
    <citation type="submission" date="2013-12" db="EMBL/GenBank/DDBJ databases">
        <title>Draft genome of the parsitic nematode Ancylostoma duodenale.</title>
        <authorList>
            <person name="Mitreva M."/>
        </authorList>
    </citation>
    <scope>NUCLEOTIDE SEQUENCE [LARGE SCALE GENOMIC DNA]</scope>
    <source>
        <strain evidence="1 2">Zhejiang</strain>
    </source>
</reference>
<proteinExistence type="predicted"/>
<dbReference type="AlphaFoldDB" id="A0A0C2H8P0"/>
<protein>
    <submittedName>
        <fullName evidence="1">Uncharacterized protein</fullName>
    </submittedName>
</protein>
<dbReference type="Proteomes" id="UP000054047">
    <property type="component" value="Unassembled WGS sequence"/>
</dbReference>
<evidence type="ECO:0000313" key="1">
    <source>
        <dbReference type="EMBL" id="KIH68009.1"/>
    </source>
</evidence>
<evidence type="ECO:0000313" key="2">
    <source>
        <dbReference type="Proteomes" id="UP000054047"/>
    </source>
</evidence>
<keyword evidence="2" id="KW-1185">Reference proteome</keyword>